<protein>
    <submittedName>
        <fullName evidence="2">Uncharacterized protein</fullName>
    </submittedName>
</protein>
<feature type="region of interest" description="Disordered" evidence="1">
    <location>
        <begin position="49"/>
        <end position="79"/>
    </location>
</feature>
<evidence type="ECO:0000256" key="1">
    <source>
        <dbReference type="SAM" id="MobiDB-lite"/>
    </source>
</evidence>
<comment type="caution">
    <text evidence="2">The sequence shown here is derived from an EMBL/GenBank/DDBJ whole genome shotgun (WGS) entry which is preliminary data.</text>
</comment>
<dbReference type="Proteomes" id="UP000499080">
    <property type="component" value="Unassembled WGS sequence"/>
</dbReference>
<organism evidence="2 3">
    <name type="scientific">Araneus ventricosus</name>
    <name type="common">Orbweaver spider</name>
    <name type="synonym">Epeira ventricosa</name>
    <dbReference type="NCBI Taxonomy" id="182803"/>
    <lineage>
        <taxon>Eukaryota</taxon>
        <taxon>Metazoa</taxon>
        <taxon>Ecdysozoa</taxon>
        <taxon>Arthropoda</taxon>
        <taxon>Chelicerata</taxon>
        <taxon>Arachnida</taxon>
        <taxon>Araneae</taxon>
        <taxon>Araneomorphae</taxon>
        <taxon>Entelegynae</taxon>
        <taxon>Araneoidea</taxon>
        <taxon>Araneidae</taxon>
        <taxon>Araneus</taxon>
    </lineage>
</organism>
<sequence length="79" mass="8924">MLDALLHRERPGSRGQSKASDTETSQSQPCKNRHKEALFATARWAGMRPLPSWCSRGHDRPSSNHSPKYHRSSKQTAPQ</sequence>
<gene>
    <name evidence="2" type="ORF">AVEN_208103_1</name>
</gene>
<feature type="region of interest" description="Disordered" evidence="1">
    <location>
        <begin position="1"/>
        <end position="36"/>
    </location>
</feature>
<name>A0A4Y2FXR1_ARAVE</name>
<feature type="compositionally biased region" description="Polar residues" evidence="1">
    <location>
        <begin position="14"/>
        <end position="30"/>
    </location>
</feature>
<evidence type="ECO:0000313" key="2">
    <source>
        <dbReference type="EMBL" id="GBM45787.1"/>
    </source>
</evidence>
<reference evidence="2 3" key="1">
    <citation type="journal article" date="2019" name="Sci. Rep.">
        <title>Orb-weaving spider Araneus ventricosus genome elucidates the spidroin gene catalogue.</title>
        <authorList>
            <person name="Kono N."/>
            <person name="Nakamura H."/>
            <person name="Ohtoshi R."/>
            <person name="Moran D.A.P."/>
            <person name="Shinohara A."/>
            <person name="Yoshida Y."/>
            <person name="Fujiwara M."/>
            <person name="Mori M."/>
            <person name="Tomita M."/>
            <person name="Arakawa K."/>
        </authorList>
    </citation>
    <scope>NUCLEOTIDE SEQUENCE [LARGE SCALE GENOMIC DNA]</scope>
</reference>
<accession>A0A4Y2FXR1</accession>
<evidence type="ECO:0000313" key="3">
    <source>
        <dbReference type="Proteomes" id="UP000499080"/>
    </source>
</evidence>
<dbReference type="EMBL" id="BGPR01001112">
    <property type="protein sequence ID" value="GBM45787.1"/>
    <property type="molecule type" value="Genomic_DNA"/>
</dbReference>
<dbReference type="AlphaFoldDB" id="A0A4Y2FXR1"/>
<feature type="compositionally biased region" description="Basic and acidic residues" evidence="1">
    <location>
        <begin position="1"/>
        <end position="12"/>
    </location>
</feature>
<proteinExistence type="predicted"/>
<keyword evidence="3" id="KW-1185">Reference proteome</keyword>